<name>A0A091GXY6_BUCRH</name>
<proteinExistence type="predicted"/>
<accession>A0A091GXY6</accession>
<sequence>RAAATLWRTMLSSSRTAQEVLRELLCVLRDWPLHSTCTVDRDSTDVFPLAATMVLWQILWLPNFLQVLERYFPYIFAALLLQIFFSTEQMPEEVNAFWRGCQQKGCLP</sequence>
<evidence type="ECO:0000313" key="1">
    <source>
        <dbReference type="EMBL" id="KFO87300.1"/>
    </source>
</evidence>
<feature type="non-terminal residue" evidence="1">
    <location>
        <position position="108"/>
    </location>
</feature>
<gene>
    <name evidence="1" type="ORF">N320_07411</name>
</gene>
<keyword evidence="2" id="KW-1185">Reference proteome</keyword>
<protein>
    <submittedName>
        <fullName evidence="1">Maestro heat-like repeat-containing protein family member 9</fullName>
    </submittedName>
</protein>
<dbReference type="AlphaFoldDB" id="A0A091GXY6"/>
<reference evidence="1 2" key="1">
    <citation type="submission" date="2014-04" db="EMBL/GenBank/DDBJ databases">
        <title>Genome evolution of avian class.</title>
        <authorList>
            <person name="Zhang G."/>
            <person name="Li C."/>
        </authorList>
    </citation>
    <scope>NUCLEOTIDE SEQUENCE [LARGE SCALE GENOMIC DNA]</scope>
    <source>
        <strain evidence="1">BGI_N320</strain>
    </source>
</reference>
<feature type="non-terminal residue" evidence="1">
    <location>
        <position position="1"/>
    </location>
</feature>
<evidence type="ECO:0000313" key="2">
    <source>
        <dbReference type="Proteomes" id="UP000054064"/>
    </source>
</evidence>
<dbReference type="Proteomes" id="UP000054064">
    <property type="component" value="Unassembled WGS sequence"/>
</dbReference>
<dbReference type="EMBL" id="KL513669">
    <property type="protein sequence ID" value="KFO87300.1"/>
    <property type="molecule type" value="Genomic_DNA"/>
</dbReference>
<organism evidence="1 2">
    <name type="scientific">Buceros rhinoceros silvestris</name>
    <dbReference type="NCBI Taxonomy" id="175836"/>
    <lineage>
        <taxon>Eukaryota</taxon>
        <taxon>Metazoa</taxon>
        <taxon>Chordata</taxon>
        <taxon>Craniata</taxon>
        <taxon>Vertebrata</taxon>
        <taxon>Euteleostomi</taxon>
        <taxon>Archelosauria</taxon>
        <taxon>Archosauria</taxon>
        <taxon>Dinosauria</taxon>
        <taxon>Saurischia</taxon>
        <taxon>Theropoda</taxon>
        <taxon>Coelurosauria</taxon>
        <taxon>Aves</taxon>
        <taxon>Neognathae</taxon>
        <taxon>Neoaves</taxon>
        <taxon>Telluraves</taxon>
        <taxon>Coraciimorphae</taxon>
        <taxon>Bucerotiformes</taxon>
        <taxon>Bucerotidae</taxon>
        <taxon>Buceros</taxon>
    </lineage>
</organism>